<evidence type="ECO:0000313" key="3">
    <source>
        <dbReference type="Proteomes" id="UP000015102"/>
    </source>
</evidence>
<organism evidence="2 3">
    <name type="scientific">Megaselia scalaris</name>
    <name type="common">Humpbacked fly</name>
    <name type="synonym">Phora scalaris</name>
    <dbReference type="NCBI Taxonomy" id="36166"/>
    <lineage>
        <taxon>Eukaryota</taxon>
        <taxon>Metazoa</taxon>
        <taxon>Ecdysozoa</taxon>
        <taxon>Arthropoda</taxon>
        <taxon>Hexapoda</taxon>
        <taxon>Insecta</taxon>
        <taxon>Pterygota</taxon>
        <taxon>Neoptera</taxon>
        <taxon>Endopterygota</taxon>
        <taxon>Diptera</taxon>
        <taxon>Brachycera</taxon>
        <taxon>Muscomorpha</taxon>
        <taxon>Platypezoidea</taxon>
        <taxon>Phoridae</taxon>
        <taxon>Megaseliini</taxon>
        <taxon>Megaselia</taxon>
    </lineage>
</organism>
<reference evidence="2" key="2">
    <citation type="submission" date="2015-06" db="UniProtKB">
        <authorList>
            <consortium name="EnsemblMetazoa"/>
        </authorList>
    </citation>
    <scope>IDENTIFICATION</scope>
</reference>
<evidence type="ECO:0000256" key="1">
    <source>
        <dbReference type="SAM" id="MobiDB-lite"/>
    </source>
</evidence>
<dbReference type="HOGENOM" id="CLU_2778749_0_0_1"/>
<feature type="compositionally biased region" description="Basic and acidic residues" evidence="1">
    <location>
        <begin position="1"/>
        <end position="11"/>
    </location>
</feature>
<reference evidence="3" key="1">
    <citation type="submission" date="2013-02" db="EMBL/GenBank/DDBJ databases">
        <authorList>
            <person name="Hughes D."/>
        </authorList>
    </citation>
    <scope>NUCLEOTIDE SEQUENCE</scope>
    <source>
        <strain>Durham</strain>
        <strain evidence="3">NC isolate 2 -- Noor lab</strain>
    </source>
</reference>
<dbReference type="EMBL" id="CAQQ02393551">
    <property type="status" value="NOT_ANNOTATED_CDS"/>
    <property type="molecule type" value="Genomic_DNA"/>
</dbReference>
<accession>T1GSA6</accession>
<dbReference type="AlphaFoldDB" id="T1GSA6"/>
<keyword evidence="3" id="KW-1185">Reference proteome</keyword>
<dbReference type="Proteomes" id="UP000015102">
    <property type="component" value="Unassembled WGS sequence"/>
</dbReference>
<dbReference type="EnsemblMetazoa" id="MESCA006558-RA">
    <property type="protein sequence ID" value="MESCA006558-PA"/>
    <property type="gene ID" value="MESCA006558"/>
</dbReference>
<name>T1GSA6_MEGSC</name>
<protein>
    <submittedName>
        <fullName evidence="2">Uncharacterized protein</fullName>
    </submittedName>
</protein>
<proteinExistence type="predicted"/>
<dbReference type="EMBL" id="CAQQ02393552">
    <property type="status" value="NOT_ANNOTATED_CDS"/>
    <property type="molecule type" value="Genomic_DNA"/>
</dbReference>
<sequence>MLIKRVTDHRFSRLKKGKGNTDHGNNGKRKNTLHSPLNQADVSFWEVFFFISPKWVACKDLEVMLGCRG</sequence>
<evidence type="ECO:0000313" key="2">
    <source>
        <dbReference type="EnsemblMetazoa" id="MESCA006558-PA"/>
    </source>
</evidence>
<feature type="region of interest" description="Disordered" evidence="1">
    <location>
        <begin position="1"/>
        <end position="34"/>
    </location>
</feature>